<dbReference type="GO" id="GO:0005524">
    <property type="term" value="F:ATP binding"/>
    <property type="evidence" value="ECO:0007669"/>
    <property type="project" value="UniProtKB-KW"/>
</dbReference>
<dbReference type="InterPro" id="IPR018209">
    <property type="entry name" value="Pyrv_Knase_AS"/>
</dbReference>
<keyword evidence="13 18" id="KW-0670">Pyruvate</keyword>
<evidence type="ECO:0000256" key="4">
    <source>
        <dbReference type="ARBA" id="ARBA00008663"/>
    </source>
</evidence>
<keyword evidence="8" id="KW-0547">Nucleotide-binding</keyword>
<keyword evidence="12 15" id="KW-0324">Glycolysis</keyword>
<keyword evidence="19" id="KW-1185">Reference proteome</keyword>
<evidence type="ECO:0000256" key="12">
    <source>
        <dbReference type="ARBA" id="ARBA00023152"/>
    </source>
</evidence>
<proteinExistence type="inferred from homology"/>
<evidence type="ECO:0000256" key="2">
    <source>
        <dbReference type="ARBA" id="ARBA00001958"/>
    </source>
</evidence>
<comment type="catalytic activity">
    <reaction evidence="14 15">
        <text>pyruvate + ATP = phosphoenolpyruvate + ADP + H(+)</text>
        <dbReference type="Rhea" id="RHEA:18157"/>
        <dbReference type="ChEBI" id="CHEBI:15361"/>
        <dbReference type="ChEBI" id="CHEBI:15378"/>
        <dbReference type="ChEBI" id="CHEBI:30616"/>
        <dbReference type="ChEBI" id="CHEBI:58702"/>
        <dbReference type="ChEBI" id="CHEBI:456216"/>
        <dbReference type="EC" id="2.7.1.40"/>
    </reaction>
</comment>
<dbReference type="FunFam" id="3.20.20.60:FF:000001">
    <property type="entry name" value="Pyruvate kinase"/>
    <property type="match status" value="1"/>
</dbReference>
<dbReference type="GO" id="GO:0030955">
    <property type="term" value="F:potassium ion binding"/>
    <property type="evidence" value="ECO:0007669"/>
    <property type="project" value="InterPro"/>
</dbReference>
<evidence type="ECO:0000256" key="7">
    <source>
        <dbReference type="ARBA" id="ARBA00022723"/>
    </source>
</evidence>
<dbReference type="Gene3D" id="3.20.20.60">
    <property type="entry name" value="Phosphoenolpyruvate-binding domains"/>
    <property type="match status" value="1"/>
</dbReference>
<reference evidence="18" key="1">
    <citation type="submission" date="2014-09" db="EMBL/GenBank/DDBJ databases">
        <title>Draft genome sequence of an oleaginous Mucoromycotina fungus Mucor ambiguus NBRC6742.</title>
        <authorList>
            <person name="Takeda I."/>
            <person name="Yamane N."/>
            <person name="Morita T."/>
            <person name="Tamano K."/>
            <person name="Machida M."/>
            <person name="Baker S."/>
            <person name="Koike H."/>
        </authorList>
    </citation>
    <scope>NUCLEOTIDE SEQUENCE</scope>
    <source>
        <strain evidence="18">NBRC 6742</strain>
    </source>
</reference>
<dbReference type="UniPathway" id="UPA00109">
    <property type="reaction ID" value="UER00188"/>
</dbReference>
<dbReference type="GO" id="GO:0004743">
    <property type="term" value="F:pyruvate kinase activity"/>
    <property type="evidence" value="ECO:0007669"/>
    <property type="project" value="UniProtKB-EC"/>
</dbReference>
<dbReference type="NCBIfam" id="NF004978">
    <property type="entry name" value="PRK06354.1"/>
    <property type="match status" value="1"/>
</dbReference>
<keyword evidence="9 15" id="KW-0418">Kinase</keyword>
<dbReference type="PROSITE" id="PS00110">
    <property type="entry name" value="PYRUVATE_KINASE"/>
    <property type="match status" value="1"/>
</dbReference>
<dbReference type="EMBL" id="DF836424">
    <property type="protein sequence ID" value="GAN06784.1"/>
    <property type="molecule type" value="Genomic_DNA"/>
</dbReference>
<keyword evidence="6 15" id="KW-0808">Transferase</keyword>
<dbReference type="InterPro" id="IPR040442">
    <property type="entry name" value="Pyrv_kinase-like_dom_sf"/>
</dbReference>
<protein>
    <recommendedName>
        <fullName evidence="5 15">Pyruvate kinase</fullName>
        <ecNumber evidence="5 15">2.7.1.40</ecNumber>
    </recommendedName>
</protein>
<name>A0A0C9MHL9_9FUNG</name>
<evidence type="ECO:0000256" key="15">
    <source>
        <dbReference type="RuleBase" id="RU000504"/>
    </source>
</evidence>
<feature type="domain" description="Pyruvate kinase C-terminal" evidence="17">
    <location>
        <begin position="387"/>
        <end position="525"/>
    </location>
</feature>
<dbReference type="SUPFAM" id="SSF51621">
    <property type="entry name" value="Phosphoenolpyruvate/pyruvate domain"/>
    <property type="match status" value="1"/>
</dbReference>
<dbReference type="Proteomes" id="UP000053815">
    <property type="component" value="Unassembled WGS sequence"/>
</dbReference>
<dbReference type="NCBIfam" id="TIGR01064">
    <property type="entry name" value="pyruv_kin"/>
    <property type="match status" value="1"/>
</dbReference>
<dbReference type="PANTHER" id="PTHR11817">
    <property type="entry name" value="PYRUVATE KINASE"/>
    <property type="match status" value="1"/>
</dbReference>
<evidence type="ECO:0000259" key="16">
    <source>
        <dbReference type="Pfam" id="PF00224"/>
    </source>
</evidence>
<comment type="similarity">
    <text evidence="4 15">Belongs to the pyruvate kinase family.</text>
</comment>
<dbReference type="SUPFAM" id="SSF50800">
    <property type="entry name" value="PK beta-barrel domain-like"/>
    <property type="match status" value="1"/>
</dbReference>
<keyword evidence="7" id="KW-0479">Metal-binding</keyword>
<dbReference type="AlphaFoldDB" id="A0A0C9MHL9"/>
<dbReference type="NCBIfam" id="NF004491">
    <property type="entry name" value="PRK05826.1"/>
    <property type="match status" value="1"/>
</dbReference>
<dbReference type="SUPFAM" id="SSF52935">
    <property type="entry name" value="PK C-terminal domain-like"/>
    <property type="match status" value="1"/>
</dbReference>
<evidence type="ECO:0000256" key="10">
    <source>
        <dbReference type="ARBA" id="ARBA00022840"/>
    </source>
</evidence>
<evidence type="ECO:0000256" key="9">
    <source>
        <dbReference type="ARBA" id="ARBA00022777"/>
    </source>
</evidence>
<dbReference type="InterPro" id="IPR015806">
    <property type="entry name" value="Pyrv_Knase_insert_dom_sf"/>
</dbReference>
<evidence type="ECO:0000256" key="8">
    <source>
        <dbReference type="ARBA" id="ARBA00022741"/>
    </source>
</evidence>
<comment type="cofactor">
    <cofactor evidence="2">
        <name>K(+)</name>
        <dbReference type="ChEBI" id="CHEBI:29103"/>
    </cofactor>
</comment>
<evidence type="ECO:0000256" key="14">
    <source>
        <dbReference type="ARBA" id="ARBA00048152"/>
    </source>
</evidence>
<dbReference type="InterPro" id="IPR015793">
    <property type="entry name" value="Pyrv_Knase_brl"/>
</dbReference>
<dbReference type="GO" id="GO:0006950">
    <property type="term" value="P:response to stress"/>
    <property type="evidence" value="ECO:0007669"/>
    <property type="project" value="UniProtKB-ARBA"/>
</dbReference>
<evidence type="ECO:0000259" key="17">
    <source>
        <dbReference type="Pfam" id="PF02887"/>
    </source>
</evidence>
<dbReference type="EC" id="2.7.1.40" evidence="5 15"/>
<dbReference type="InterPro" id="IPR015813">
    <property type="entry name" value="Pyrv/PenolPyrv_kinase-like_dom"/>
</dbReference>
<feature type="domain" description="Pyruvate kinase barrel" evidence="16">
    <location>
        <begin position="27"/>
        <end position="352"/>
    </location>
</feature>
<gene>
    <name evidence="18" type="ORF">MAM1_0135d06274</name>
</gene>
<comment type="cofactor">
    <cofactor evidence="1">
        <name>Mg(2+)</name>
        <dbReference type="ChEBI" id="CHEBI:18420"/>
    </cofactor>
</comment>
<evidence type="ECO:0000313" key="19">
    <source>
        <dbReference type="Proteomes" id="UP000053815"/>
    </source>
</evidence>
<dbReference type="Gene3D" id="3.40.1380.20">
    <property type="entry name" value="Pyruvate kinase, C-terminal domain"/>
    <property type="match status" value="1"/>
</dbReference>
<dbReference type="InterPro" id="IPR036918">
    <property type="entry name" value="Pyrv_Knase_C_sf"/>
</dbReference>
<dbReference type="STRING" id="91626.A0A0C9MHL9"/>
<sequence>MVLNEQTACELQWLAEMNVNVTTAATRKTSIIGTIGPNTNSIEMITQLRNAGLNIVRMNFSHGSYEYHQSVIDNTRQSAKMYPGRPTAIALDTKGPEIRTGVMKDNVEIPIKAGHVLTISVDDSYNEACDDKVIYIDYKNLPNVIEAGKLIYIDDGILSLQVLEILPNGIRVKALNSGKLCSCKGVNLPGTPVDLPALSDKDKQDLQFGVKNKVDIVFASFIRRGQDVKDIREVLGEEGKSIKIISKIENHQGVDNFDEILEQTDGVMVARGDMGIEIPLERVFIAQKMMIAKCNLAGKPVICATQMLESMTYNPRPTRAEVSDVANAVLDGADCVMLSGETAKGAYPIEAVQTMHQTCLLAESIICYPKLFNELRNLTPLPTATTETIACAAVNAAHEQNAKAILVLTSSGISARLISKYRPSVPIIAVTRNPQTARQVHLHRGCFPFYYPKASSKEASRLSASNSTDYLSPLDLSSWQDDVDARIKWGIEQGLKYGLLGHNESIIAIQGWRGGLGNTNTLRILVSP</sequence>
<organism evidence="18">
    <name type="scientific">Mucor ambiguus</name>
    <dbReference type="NCBI Taxonomy" id="91626"/>
    <lineage>
        <taxon>Eukaryota</taxon>
        <taxon>Fungi</taxon>
        <taxon>Fungi incertae sedis</taxon>
        <taxon>Mucoromycota</taxon>
        <taxon>Mucoromycotina</taxon>
        <taxon>Mucoromycetes</taxon>
        <taxon>Mucorales</taxon>
        <taxon>Mucorineae</taxon>
        <taxon>Mucoraceae</taxon>
        <taxon>Mucor</taxon>
    </lineage>
</organism>
<dbReference type="InterPro" id="IPR001697">
    <property type="entry name" value="Pyr_Knase"/>
</dbReference>
<dbReference type="OrthoDB" id="108365at2759"/>
<comment type="pathway">
    <text evidence="3 15">Carbohydrate degradation; glycolysis; pyruvate from D-glyceraldehyde 3-phosphate: step 5/5.</text>
</comment>
<evidence type="ECO:0000313" key="18">
    <source>
        <dbReference type="EMBL" id="GAN06784.1"/>
    </source>
</evidence>
<keyword evidence="10" id="KW-0067">ATP-binding</keyword>
<evidence type="ECO:0000256" key="1">
    <source>
        <dbReference type="ARBA" id="ARBA00001946"/>
    </source>
</evidence>
<keyword evidence="11 15" id="KW-0460">Magnesium</keyword>
<dbReference type="InterPro" id="IPR011037">
    <property type="entry name" value="Pyrv_Knase-like_insert_dom_sf"/>
</dbReference>
<evidence type="ECO:0000256" key="5">
    <source>
        <dbReference type="ARBA" id="ARBA00012142"/>
    </source>
</evidence>
<accession>A0A0C9MHL9</accession>
<evidence type="ECO:0000256" key="13">
    <source>
        <dbReference type="ARBA" id="ARBA00023317"/>
    </source>
</evidence>
<dbReference type="InterPro" id="IPR015795">
    <property type="entry name" value="Pyrv_Knase_C"/>
</dbReference>
<dbReference type="FunFam" id="2.40.33.10:FF:000001">
    <property type="entry name" value="Pyruvate kinase"/>
    <property type="match status" value="1"/>
</dbReference>
<evidence type="ECO:0000256" key="11">
    <source>
        <dbReference type="ARBA" id="ARBA00022842"/>
    </source>
</evidence>
<dbReference type="Gene3D" id="2.40.33.10">
    <property type="entry name" value="PK beta-barrel domain-like"/>
    <property type="match status" value="1"/>
</dbReference>
<dbReference type="Pfam" id="PF00224">
    <property type="entry name" value="PK"/>
    <property type="match status" value="1"/>
</dbReference>
<evidence type="ECO:0000256" key="6">
    <source>
        <dbReference type="ARBA" id="ARBA00022679"/>
    </source>
</evidence>
<dbReference type="GO" id="GO:0016301">
    <property type="term" value="F:kinase activity"/>
    <property type="evidence" value="ECO:0007669"/>
    <property type="project" value="UniProtKB-KW"/>
</dbReference>
<dbReference type="GO" id="GO:0000287">
    <property type="term" value="F:magnesium ion binding"/>
    <property type="evidence" value="ECO:0007669"/>
    <property type="project" value="InterPro"/>
</dbReference>
<evidence type="ECO:0000256" key="3">
    <source>
        <dbReference type="ARBA" id="ARBA00004997"/>
    </source>
</evidence>
<dbReference type="CDD" id="cd00288">
    <property type="entry name" value="Pyruvate_Kinase"/>
    <property type="match status" value="1"/>
</dbReference>
<dbReference type="PRINTS" id="PR01050">
    <property type="entry name" value="PYRUVTKNASE"/>
</dbReference>
<dbReference type="Pfam" id="PF02887">
    <property type="entry name" value="PK_C"/>
    <property type="match status" value="1"/>
</dbReference>